<feature type="transmembrane region" description="Helical" evidence="5">
    <location>
        <begin position="154"/>
        <end position="171"/>
    </location>
</feature>
<dbReference type="EMBL" id="LJXR01000026">
    <property type="protein sequence ID" value="OKY20933.1"/>
    <property type="molecule type" value="Genomic_DNA"/>
</dbReference>
<comment type="subcellular location">
    <subcellularLocation>
        <location evidence="1">Endomembrane system</location>
        <topology evidence="1">Multi-pass membrane protein</topology>
    </subcellularLocation>
</comment>
<name>A0AAX0IZ85_CORDP</name>
<evidence type="ECO:0000256" key="1">
    <source>
        <dbReference type="ARBA" id="ARBA00004127"/>
    </source>
</evidence>
<gene>
    <name evidence="7" type="ORF">AOT42_07305</name>
</gene>
<feature type="transmembrane region" description="Helical" evidence="5">
    <location>
        <begin position="115"/>
        <end position="148"/>
    </location>
</feature>
<dbReference type="SMART" id="SM00752">
    <property type="entry name" value="HTTM"/>
    <property type="match status" value="1"/>
</dbReference>
<dbReference type="NCBIfam" id="TIGR04033">
    <property type="entry name" value="export_SdpB"/>
    <property type="match status" value="1"/>
</dbReference>
<dbReference type="Pfam" id="PF05090">
    <property type="entry name" value="HTTM"/>
    <property type="match status" value="1"/>
</dbReference>
<feature type="transmembrane region" description="Helical" evidence="5">
    <location>
        <begin position="192"/>
        <end position="211"/>
    </location>
</feature>
<dbReference type="InterPro" id="IPR023894">
    <property type="entry name" value="Sporulation_SdpB"/>
</dbReference>
<evidence type="ECO:0000313" key="7">
    <source>
        <dbReference type="EMBL" id="OKY20933.1"/>
    </source>
</evidence>
<evidence type="ECO:0000313" key="8">
    <source>
        <dbReference type="Proteomes" id="UP000186159"/>
    </source>
</evidence>
<evidence type="ECO:0000256" key="5">
    <source>
        <dbReference type="SAM" id="Phobius"/>
    </source>
</evidence>
<dbReference type="InterPro" id="IPR011020">
    <property type="entry name" value="HTTM-like"/>
</dbReference>
<keyword evidence="2 5" id="KW-0812">Transmembrane</keyword>
<dbReference type="InterPro" id="IPR053934">
    <property type="entry name" value="HTTM_dom"/>
</dbReference>
<organism evidence="7 8">
    <name type="scientific">Corynebacterium diphtheriae bv. gravis</name>
    <dbReference type="NCBI Taxonomy" id="1720349"/>
    <lineage>
        <taxon>Bacteria</taxon>
        <taxon>Bacillati</taxon>
        <taxon>Actinomycetota</taxon>
        <taxon>Actinomycetes</taxon>
        <taxon>Mycobacteriales</taxon>
        <taxon>Corynebacteriaceae</taxon>
        <taxon>Corynebacterium</taxon>
    </lineage>
</organism>
<sequence>MESLFSSTLSQQFGHIKIFQTKGEPLRHTSMLPSSASNKESSTLRNKLLDSFWYWSPLQGAGRSLIAAAQITVLIFTPASRLSPDSVLADESRCQGIRAINAYCIWNGNEQTVSYVFAFILFIVIVGYFPFIISLVHFYITICLSGFITVPDGGDFVAIPATMALVLLGLSDRRLNHWHAVKAQDSFLGFRSGIGVAAAWCLRFQVSYIYLNAAVAKLFPEEWQTGAAFYYVTKSEMFGVSSWLEKPIDFMVQFSLVTIIFTWGTILFEASVSLIFIFGSKRLRSIAVIACIVFHIGIALLIGIVSFATIMVGIVLVANSDVGGIQSRLWCKGNPKSSPQSDSEIRSAVNIPS</sequence>
<proteinExistence type="predicted"/>
<dbReference type="Proteomes" id="UP000186159">
    <property type="component" value="Unassembled WGS sequence"/>
</dbReference>
<dbReference type="PANTHER" id="PTHR39535">
    <property type="entry name" value="SPORULATION-DELAYING PROTEIN SDPB"/>
    <property type="match status" value="1"/>
</dbReference>
<reference evidence="7 8" key="1">
    <citation type="submission" date="2015-09" db="EMBL/GenBank/DDBJ databases">
        <title>Genome sequencing of Corynebacterium diphtheriae Bv. Gravis strain DSM 44123.</title>
        <authorList>
            <person name="Sangal V."/>
            <person name="Burkovski A."/>
        </authorList>
    </citation>
    <scope>NUCLEOTIDE SEQUENCE [LARGE SCALE GENOMIC DNA]</scope>
    <source>
        <strain evidence="7 8">DSM 44123</strain>
    </source>
</reference>
<evidence type="ECO:0000256" key="2">
    <source>
        <dbReference type="ARBA" id="ARBA00022692"/>
    </source>
</evidence>
<protein>
    <recommendedName>
        <fullName evidence="6">HTTM-like domain-containing protein</fullName>
    </recommendedName>
</protein>
<evidence type="ECO:0000259" key="6">
    <source>
        <dbReference type="SMART" id="SM00752"/>
    </source>
</evidence>
<feature type="transmembrane region" description="Helical" evidence="5">
    <location>
        <begin position="285"/>
        <end position="318"/>
    </location>
</feature>
<dbReference type="GO" id="GO:0012505">
    <property type="term" value="C:endomembrane system"/>
    <property type="evidence" value="ECO:0007669"/>
    <property type="project" value="UniProtKB-SubCell"/>
</dbReference>
<dbReference type="AlphaFoldDB" id="A0AAX0IZ85"/>
<feature type="transmembrane region" description="Helical" evidence="5">
    <location>
        <begin position="250"/>
        <end position="278"/>
    </location>
</feature>
<dbReference type="PANTHER" id="PTHR39535:SF2">
    <property type="entry name" value="HTTM DOMAIN-CONTAINING PROTEIN"/>
    <property type="match status" value="1"/>
</dbReference>
<keyword evidence="3 5" id="KW-1133">Transmembrane helix</keyword>
<comment type="caution">
    <text evidence="7">The sequence shown here is derived from an EMBL/GenBank/DDBJ whole genome shotgun (WGS) entry which is preliminary data.</text>
</comment>
<evidence type="ECO:0000256" key="4">
    <source>
        <dbReference type="ARBA" id="ARBA00023136"/>
    </source>
</evidence>
<dbReference type="InterPro" id="IPR052964">
    <property type="entry name" value="Sporulation_signal_mat"/>
</dbReference>
<evidence type="ECO:0000256" key="3">
    <source>
        <dbReference type="ARBA" id="ARBA00022989"/>
    </source>
</evidence>
<keyword evidence="4 5" id="KW-0472">Membrane</keyword>
<accession>A0AAX0IZ85</accession>
<feature type="domain" description="HTTM-like" evidence="6">
    <location>
        <begin position="49"/>
        <end position="323"/>
    </location>
</feature>